<dbReference type="SUPFAM" id="SSF54695">
    <property type="entry name" value="POZ domain"/>
    <property type="match status" value="1"/>
</dbReference>
<feature type="compositionally biased region" description="Acidic residues" evidence="1">
    <location>
        <begin position="250"/>
        <end position="261"/>
    </location>
</feature>
<dbReference type="AlphaFoldDB" id="A0AAV0AUK8"/>
<feature type="region of interest" description="Disordered" evidence="1">
    <location>
        <begin position="590"/>
        <end position="609"/>
    </location>
</feature>
<organism evidence="3 4">
    <name type="scientific">Phakopsora pachyrhizi</name>
    <name type="common">Asian soybean rust disease fungus</name>
    <dbReference type="NCBI Taxonomy" id="170000"/>
    <lineage>
        <taxon>Eukaryota</taxon>
        <taxon>Fungi</taxon>
        <taxon>Dikarya</taxon>
        <taxon>Basidiomycota</taxon>
        <taxon>Pucciniomycotina</taxon>
        <taxon>Pucciniomycetes</taxon>
        <taxon>Pucciniales</taxon>
        <taxon>Phakopsoraceae</taxon>
        <taxon>Phakopsora</taxon>
    </lineage>
</organism>
<feature type="compositionally biased region" description="Low complexity" evidence="1">
    <location>
        <begin position="1"/>
        <end position="14"/>
    </location>
</feature>
<protein>
    <recommendedName>
        <fullName evidence="2">BTB domain-containing protein</fullName>
    </recommendedName>
</protein>
<evidence type="ECO:0000256" key="1">
    <source>
        <dbReference type="SAM" id="MobiDB-lite"/>
    </source>
</evidence>
<evidence type="ECO:0000313" key="3">
    <source>
        <dbReference type="EMBL" id="CAH7672132.1"/>
    </source>
</evidence>
<evidence type="ECO:0000313" key="4">
    <source>
        <dbReference type="Proteomes" id="UP001153365"/>
    </source>
</evidence>
<feature type="compositionally biased region" description="Polar residues" evidence="1">
    <location>
        <begin position="104"/>
        <end position="115"/>
    </location>
</feature>
<dbReference type="Pfam" id="PF00651">
    <property type="entry name" value="BTB"/>
    <property type="match status" value="1"/>
</dbReference>
<feature type="compositionally biased region" description="Polar residues" evidence="1">
    <location>
        <begin position="163"/>
        <end position="185"/>
    </location>
</feature>
<feature type="compositionally biased region" description="Low complexity" evidence="1">
    <location>
        <begin position="186"/>
        <end position="200"/>
    </location>
</feature>
<dbReference type="InterPro" id="IPR000210">
    <property type="entry name" value="BTB/POZ_dom"/>
</dbReference>
<dbReference type="Proteomes" id="UP001153365">
    <property type="component" value="Unassembled WGS sequence"/>
</dbReference>
<proteinExistence type="predicted"/>
<dbReference type="PANTHER" id="PTHR24413">
    <property type="entry name" value="SPECKLE-TYPE POZ PROTEIN"/>
    <property type="match status" value="1"/>
</dbReference>
<feature type="compositionally biased region" description="Polar residues" evidence="1">
    <location>
        <begin position="123"/>
        <end position="139"/>
    </location>
</feature>
<dbReference type="PROSITE" id="PS50097">
    <property type="entry name" value="BTB"/>
    <property type="match status" value="1"/>
</dbReference>
<accession>A0AAV0AUK8</accession>
<gene>
    <name evidence="3" type="ORF">PPACK8108_LOCUS6923</name>
</gene>
<feature type="region of interest" description="Disordered" evidence="1">
    <location>
        <begin position="104"/>
        <end position="200"/>
    </location>
</feature>
<dbReference type="InterPro" id="IPR011333">
    <property type="entry name" value="SKP1/BTB/POZ_sf"/>
</dbReference>
<dbReference type="Gene3D" id="3.30.710.10">
    <property type="entry name" value="Potassium Channel Kv1.1, Chain A"/>
    <property type="match status" value="1"/>
</dbReference>
<comment type="caution">
    <text evidence="3">The sequence shown here is derived from an EMBL/GenBank/DDBJ whole genome shotgun (WGS) entry which is preliminary data.</text>
</comment>
<feature type="compositionally biased region" description="Low complexity" evidence="1">
    <location>
        <begin position="665"/>
        <end position="688"/>
    </location>
</feature>
<keyword evidence="4" id="KW-1185">Reference proteome</keyword>
<dbReference type="SMART" id="SM00225">
    <property type="entry name" value="BTB"/>
    <property type="match status" value="1"/>
</dbReference>
<dbReference type="EMBL" id="CALTRL010001332">
    <property type="protein sequence ID" value="CAH7672132.1"/>
    <property type="molecule type" value="Genomic_DNA"/>
</dbReference>
<feature type="region of interest" description="Disordered" evidence="1">
    <location>
        <begin position="245"/>
        <end position="273"/>
    </location>
</feature>
<name>A0AAV0AUK8_PHAPC</name>
<sequence>MSSTSNSNNSNSDNIHPQSPSLNFNRVFNNLSHWSNRISSSSLSSLSSAQSNPVFRIHHPLSSSNEPSSYPSSSSLSSSNIAHNLSRQTINSYNPLANLYVSRQTRQPTHSSSQRYIIGNPIYQRNQASSNTRPPSNNYLLHEPPYSHPIQTRSELYERPDSRSSLQSQLTAQPQSNRLNPDQKCQQQRSSSQSNSNNLQFWTEEWPRQWSWTGVDIPIHGVNSLRHQIEPASQVLTSSLRVPQDVSQSEVEEEEEQEEGIVDGADNSSSGEVVSCRFGGDRWKVEVVKGHTRKPSAPPSPNQITSAFKTLSSTIEPQSPNAENLSLYLTCQELDADWPTTKKISTSIMVSIKEPMIPMSAHPITDLGTASEGWVWRVHCEERRFEREFEVWECHSFPSLSSLLKNPRVAFYDSFILSIQIGTPSEVSIPQIPHASYVPHSILEGLESLLDDQNTADVQFLATECDPDDCNRFRKRALYAHSNLLKSRSEYFRMMLSDSGESGWAESGKQVINKEGRKLGLIKIEDFDFVSVYWLLHWIYTNQIFFSEVEDVRSQFRLGTLLNSITHLFASYNKFSWEWQTLTLSLEEEEEKQEGMRKNDGQENPSFEQNQASDVLETVSESGIHVVTNAIVSGTPRVAVASSTNSTKARGRVLSSNVTPKRKTNTSLSSSSPISISSSGSTIGNSGSRRGAVGKSREIGFSELTQATNPRIFNSELENLPAKEGLDVEKDLPFTWIPEEPHSHPIRMTTKPSALAIYRLAHRYELKRLQELSMTYLIGNLTPSTAFPLLLASFVFPDLHAEIKAYCLSNYYNILEEPEFSRCYGEVGEGLWEHGGEALLSFTMSLMPGQEFK</sequence>
<feature type="region of interest" description="Disordered" evidence="1">
    <location>
        <begin position="641"/>
        <end position="696"/>
    </location>
</feature>
<reference evidence="3" key="1">
    <citation type="submission" date="2022-06" db="EMBL/GenBank/DDBJ databases">
        <authorList>
            <consortium name="SYNGENTA / RWTH Aachen University"/>
        </authorList>
    </citation>
    <scope>NUCLEOTIDE SEQUENCE</scope>
</reference>
<feature type="domain" description="BTB" evidence="2">
    <location>
        <begin position="456"/>
        <end position="548"/>
    </location>
</feature>
<feature type="region of interest" description="Disordered" evidence="1">
    <location>
        <begin position="57"/>
        <end position="79"/>
    </location>
</feature>
<evidence type="ECO:0000259" key="2">
    <source>
        <dbReference type="PROSITE" id="PS50097"/>
    </source>
</evidence>
<feature type="compositionally biased region" description="Polar residues" evidence="1">
    <location>
        <begin position="641"/>
        <end position="659"/>
    </location>
</feature>
<feature type="compositionally biased region" description="Low complexity" evidence="1">
    <location>
        <begin position="60"/>
        <end position="79"/>
    </location>
</feature>
<feature type="region of interest" description="Disordered" evidence="1">
    <location>
        <begin position="1"/>
        <end position="21"/>
    </location>
</feature>